<keyword evidence="3" id="KW-1185">Reference proteome</keyword>
<accession>A0ABV1Y220</accession>
<feature type="domain" description="Carrier" evidence="1">
    <location>
        <begin position="3"/>
        <end position="82"/>
    </location>
</feature>
<protein>
    <submittedName>
        <fullName evidence="2">Acyl carrier protein</fullName>
    </submittedName>
</protein>
<dbReference type="SUPFAM" id="SSF47336">
    <property type="entry name" value="ACP-like"/>
    <property type="match status" value="1"/>
</dbReference>
<name>A0ABV1Y220_9ACTN</name>
<dbReference type="InterPro" id="IPR036736">
    <property type="entry name" value="ACP-like_sf"/>
</dbReference>
<dbReference type="EMBL" id="JBEPFB010000020">
    <property type="protein sequence ID" value="MER7377897.1"/>
    <property type="molecule type" value="Genomic_DNA"/>
</dbReference>
<sequence length="92" mass="10176">MHEETREFILTVVRDVINLPVPERVDDALPLGEEGLGLESLAMIELVLQLEGEYGIELPEEELEPELVPDLGAFVRAVVDRRTRLAAGSPAK</sequence>
<gene>
    <name evidence="2" type="ORF">ABT384_35295</name>
</gene>
<reference evidence="2 3" key="1">
    <citation type="submission" date="2024-06" db="EMBL/GenBank/DDBJ databases">
        <title>The Natural Products Discovery Center: Release of the First 8490 Sequenced Strains for Exploring Actinobacteria Biosynthetic Diversity.</title>
        <authorList>
            <person name="Kalkreuter E."/>
            <person name="Kautsar S.A."/>
            <person name="Yang D."/>
            <person name="Bader C.D."/>
            <person name="Teijaro C.N."/>
            <person name="Fluegel L."/>
            <person name="Davis C.M."/>
            <person name="Simpson J.R."/>
            <person name="Lauterbach L."/>
            <person name="Steele A.D."/>
            <person name="Gui C."/>
            <person name="Meng S."/>
            <person name="Li G."/>
            <person name="Viehrig K."/>
            <person name="Ye F."/>
            <person name="Su P."/>
            <person name="Kiefer A.F."/>
            <person name="Nichols A."/>
            <person name="Cepeda A.J."/>
            <person name="Yan W."/>
            <person name="Fan B."/>
            <person name="Jiang Y."/>
            <person name="Adhikari A."/>
            <person name="Zheng C.-J."/>
            <person name="Schuster L."/>
            <person name="Cowan T.M."/>
            <person name="Smanski M.J."/>
            <person name="Chevrette M.G."/>
            <person name="De Carvalho L.P.S."/>
            <person name="Shen B."/>
        </authorList>
    </citation>
    <scope>NUCLEOTIDE SEQUENCE [LARGE SCALE GENOMIC DNA]</scope>
    <source>
        <strain evidence="2 3">NPDC000155</strain>
    </source>
</reference>
<evidence type="ECO:0000259" key="1">
    <source>
        <dbReference type="PROSITE" id="PS50075"/>
    </source>
</evidence>
<dbReference type="Proteomes" id="UP001486207">
    <property type="component" value="Unassembled WGS sequence"/>
</dbReference>
<organism evidence="2 3">
    <name type="scientific">Streptomyces lanatus</name>
    <dbReference type="NCBI Taxonomy" id="66900"/>
    <lineage>
        <taxon>Bacteria</taxon>
        <taxon>Bacillati</taxon>
        <taxon>Actinomycetota</taxon>
        <taxon>Actinomycetes</taxon>
        <taxon>Kitasatosporales</taxon>
        <taxon>Streptomycetaceae</taxon>
        <taxon>Streptomyces</taxon>
    </lineage>
</organism>
<dbReference type="InterPro" id="IPR009081">
    <property type="entry name" value="PP-bd_ACP"/>
</dbReference>
<evidence type="ECO:0000313" key="2">
    <source>
        <dbReference type="EMBL" id="MER7377897.1"/>
    </source>
</evidence>
<dbReference type="RefSeq" id="WP_190073660.1">
    <property type="nucleotide sequence ID" value="NZ_BNBM01000015.1"/>
</dbReference>
<dbReference type="Gene3D" id="1.10.1200.10">
    <property type="entry name" value="ACP-like"/>
    <property type="match status" value="1"/>
</dbReference>
<proteinExistence type="predicted"/>
<evidence type="ECO:0000313" key="3">
    <source>
        <dbReference type="Proteomes" id="UP001486207"/>
    </source>
</evidence>
<comment type="caution">
    <text evidence="2">The sequence shown here is derived from an EMBL/GenBank/DDBJ whole genome shotgun (WGS) entry which is preliminary data.</text>
</comment>
<dbReference type="PROSITE" id="PS50075">
    <property type="entry name" value="CARRIER"/>
    <property type="match status" value="1"/>
</dbReference>
<dbReference type="Pfam" id="PF00550">
    <property type="entry name" value="PP-binding"/>
    <property type="match status" value="1"/>
</dbReference>